<keyword evidence="3" id="KW-0472">Membrane</keyword>
<keyword evidence="3" id="KW-1133">Transmembrane helix</keyword>
<organism evidence="5 6">
    <name type="scientific">Pseudonocardia hydrocarbonoxydans</name>
    <dbReference type="NCBI Taxonomy" id="76726"/>
    <lineage>
        <taxon>Bacteria</taxon>
        <taxon>Bacillati</taxon>
        <taxon>Actinomycetota</taxon>
        <taxon>Actinomycetes</taxon>
        <taxon>Pseudonocardiales</taxon>
        <taxon>Pseudonocardiaceae</taxon>
        <taxon>Pseudonocardia</taxon>
    </lineage>
</organism>
<evidence type="ECO:0000256" key="3">
    <source>
        <dbReference type="SAM" id="Phobius"/>
    </source>
</evidence>
<gene>
    <name evidence="5" type="ORF">PHY01_04560</name>
</gene>
<dbReference type="PANTHER" id="PTHR30404">
    <property type="entry name" value="N-ACETYLMURAMOYL-L-ALANINE AMIDASE"/>
    <property type="match status" value="1"/>
</dbReference>
<dbReference type="Proteomes" id="UP000320338">
    <property type="component" value="Unassembled WGS sequence"/>
</dbReference>
<dbReference type="Gene3D" id="3.40.630.40">
    <property type="entry name" value="Zn-dependent exopeptidases"/>
    <property type="match status" value="1"/>
</dbReference>
<dbReference type="Pfam" id="PF01520">
    <property type="entry name" value="Amidase_3"/>
    <property type="match status" value="1"/>
</dbReference>
<feature type="compositionally biased region" description="Low complexity" evidence="2">
    <location>
        <begin position="80"/>
        <end position="90"/>
    </location>
</feature>
<feature type="transmembrane region" description="Helical" evidence="3">
    <location>
        <begin position="57"/>
        <end position="78"/>
    </location>
</feature>
<proteinExistence type="predicted"/>
<comment type="caution">
    <text evidence="5">The sequence shown here is derived from an EMBL/GenBank/DDBJ whole genome shotgun (WGS) entry which is preliminary data.</text>
</comment>
<dbReference type="InterPro" id="IPR050695">
    <property type="entry name" value="N-acetylmuramoyl_amidase_3"/>
</dbReference>
<dbReference type="EMBL" id="BJNG01000003">
    <property type="protein sequence ID" value="GEC18173.1"/>
    <property type="molecule type" value="Genomic_DNA"/>
</dbReference>
<keyword evidence="1" id="KW-0378">Hydrolase</keyword>
<dbReference type="InterPro" id="IPR002508">
    <property type="entry name" value="MurNAc-LAA_cat"/>
</dbReference>
<dbReference type="AlphaFoldDB" id="A0A4Y3WH26"/>
<accession>A0A4Y3WH26</accession>
<evidence type="ECO:0000313" key="5">
    <source>
        <dbReference type="EMBL" id="GEC18173.1"/>
    </source>
</evidence>
<dbReference type="GO" id="GO:0009253">
    <property type="term" value="P:peptidoglycan catabolic process"/>
    <property type="evidence" value="ECO:0007669"/>
    <property type="project" value="InterPro"/>
</dbReference>
<keyword evidence="6" id="KW-1185">Reference proteome</keyword>
<dbReference type="PANTHER" id="PTHR30404:SF0">
    <property type="entry name" value="N-ACETYLMURAMOYL-L-ALANINE AMIDASE AMIC"/>
    <property type="match status" value="1"/>
</dbReference>
<dbReference type="SMART" id="SM00646">
    <property type="entry name" value="Ami_3"/>
    <property type="match status" value="1"/>
</dbReference>
<feature type="region of interest" description="Disordered" evidence="2">
    <location>
        <begin position="80"/>
        <end position="151"/>
    </location>
</feature>
<keyword evidence="3" id="KW-0812">Transmembrane</keyword>
<protein>
    <recommendedName>
        <fullName evidence="4">MurNAc-LAA domain-containing protein</fullName>
    </recommendedName>
</protein>
<dbReference type="GO" id="GO:0030288">
    <property type="term" value="C:outer membrane-bounded periplasmic space"/>
    <property type="evidence" value="ECO:0007669"/>
    <property type="project" value="TreeGrafter"/>
</dbReference>
<dbReference type="GO" id="GO:0008745">
    <property type="term" value="F:N-acetylmuramoyl-L-alanine amidase activity"/>
    <property type="evidence" value="ECO:0007669"/>
    <property type="project" value="InterPro"/>
</dbReference>
<feature type="compositionally biased region" description="Pro residues" evidence="2">
    <location>
        <begin position="91"/>
        <end position="121"/>
    </location>
</feature>
<evidence type="ECO:0000256" key="2">
    <source>
        <dbReference type="SAM" id="MobiDB-lite"/>
    </source>
</evidence>
<name>A0A4Y3WH26_9PSEU</name>
<dbReference type="CDD" id="cd02696">
    <property type="entry name" value="MurNAc-LAA"/>
    <property type="match status" value="1"/>
</dbReference>
<reference evidence="5 6" key="1">
    <citation type="submission" date="2019-06" db="EMBL/GenBank/DDBJ databases">
        <title>Whole genome shotgun sequence of Pseudonocardia hydrocarbonoxydans NBRC 14498.</title>
        <authorList>
            <person name="Hosoyama A."/>
            <person name="Uohara A."/>
            <person name="Ohji S."/>
            <person name="Ichikawa N."/>
        </authorList>
    </citation>
    <scope>NUCLEOTIDE SEQUENCE [LARGE SCALE GENOMIC DNA]</scope>
    <source>
        <strain evidence="5 6">NBRC 14498</strain>
    </source>
</reference>
<evidence type="ECO:0000313" key="6">
    <source>
        <dbReference type="Proteomes" id="UP000320338"/>
    </source>
</evidence>
<dbReference type="SUPFAM" id="SSF53187">
    <property type="entry name" value="Zn-dependent exopeptidases"/>
    <property type="match status" value="1"/>
</dbReference>
<feature type="domain" description="MurNAc-LAA" evidence="4">
    <location>
        <begin position="207"/>
        <end position="328"/>
    </location>
</feature>
<evidence type="ECO:0000259" key="4">
    <source>
        <dbReference type="SMART" id="SM00646"/>
    </source>
</evidence>
<sequence length="332" mass="33602">MRFAAIIARGRDPARVAAAGGDGARLVAIPYPSRRSDARVGFRWGRPRGCHARGMRVGRLVGVVVAAVVLAGCGGAAVPAPAASSASPVSPASPVPPESPTPPASPTPAPAPVATPAPDPPVVVLDPGHNGGNGANPAEINRPVPDGRGGTKACNTTGTETDAGYPEHAFTWDVAQRVRRALEAAGVRVVLTRPDDAGVGPCVDERGRAGEAADADAVVSVHADGSAAADRGFHVALSDPPLAPAQGGAARELALAVRDAMRTAGFPDSDYIGDQALSPRGDLAGLNHATRPTVLVECANMRNPGEAALVSSEADRQRYAEAIAAGILTFLR</sequence>
<evidence type="ECO:0000256" key="1">
    <source>
        <dbReference type="ARBA" id="ARBA00022801"/>
    </source>
</evidence>